<dbReference type="CDD" id="cd04623">
    <property type="entry name" value="CBS_pair_bac_euk"/>
    <property type="match status" value="1"/>
</dbReference>
<reference evidence="4" key="1">
    <citation type="journal article" date="2014" name="Int. J. Syst. Evol. Microbiol.">
        <title>Complete genome sequence of Corynebacterium casei LMG S-19264T (=DSM 44701T), isolated from a smear-ripened cheese.</title>
        <authorList>
            <consortium name="US DOE Joint Genome Institute (JGI-PGF)"/>
            <person name="Walter F."/>
            <person name="Albersmeier A."/>
            <person name="Kalinowski J."/>
            <person name="Ruckert C."/>
        </authorList>
    </citation>
    <scope>NUCLEOTIDE SEQUENCE</scope>
    <source>
        <strain evidence="4">CGMCC 1.15880</strain>
    </source>
</reference>
<dbReference type="PROSITE" id="PS51371">
    <property type="entry name" value="CBS"/>
    <property type="match status" value="2"/>
</dbReference>
<name>A0A916VNC4_9RHOB</name>
<comment type="caution">
    <text evidence="4">The sequence shown here is derived from an EMBL/GenBank/DDBJ whole genome shotgun (WGS) entry which is preliminary data.</text>
</comment>
<evidence type="ECO:0000313" key="4">
    <source>
        <dbReference type="EMBL" id="GGA11767.1"/>
    </source>
</evidence>
<feature type="domain" description="CBS" evidence="3">
    <location>
        <begin position="77"/>
        <end position="132"/>
    </location>
</feature>
<organism evidence="4 5">
    <name type="scientific">Neptunicoccus cionae</name>
    <dbReference type="NCBI Taxonomy" id="2035344"/>
    <lineage>
        <taxon>Bacteria</taxon>
        <taxon>Pseudomonadati</taxon>
        <taxon>Pseudomonadota</taxon>
        <taxon>Alphaproteobacteria</taxon>
        <taxon>Rhodobacterales</taxon>
        <taxon>Paracoccaceae</taxon>
        <taxon>Neptunicoccus</taxon>
    </lineage>
</organism>
<dbReference type="EMBL" id="BMKA01000001">
    <property type="protein sequence ID" value="GGA11767.1"/>
    <property type="molecule type" value="Genomic_DNA"/>
</dbReference>
<dbReference type="InterPro" id="IPR000644">
    <property type="entry name" value="CBS_dom"/>
</dbReference>
<proteinExistence type="predicted"/>
<sequence length="144" mass="15303">MLIKQILAGKSAGKITTVKPKDTISEAAKLLSTHRIGALVVSETGTDVLGILSERDIVRELGLRGSSCMSDVVGDLMTSDIITAVPADTAESVLQTMTDKRFRHMPVMENGAMVGLVSIGDIVSARLAEVSSEKNAMQDMIMGR</sequence>
<feature type="domain" description="CBS" evidence="3">
    <location>
        <begin position="10"/>
        <end position="72"/>
    </location>
</feature>
<dbReference type="PANTHER" id="PTHR43080:SF2">
    <property type="entry name" value="CBS DOMAIN-CONTAINING PROTEIN"/>
    <property type="match status" value="1"/>
</dbReference>
<dbReference type="Pfam" id="PF00571">
    <property type="entry name" value="CBS"/>
    <property type="match status" value="2"/>
</dbReference>
<protein>
    <submittedName>
        <fullName evidence="4">Inosine-5-monophosphate dehydrogenase</fullName>
    </submittedName>
</protein>
<dbReference type="Proteomes" id="UP000628017">
    <property type="component" value="Unassembled WGS sequence"/>
</dbReference>
<gene>
    <name evidence="4" type="ORF">GCM10011498_09940</name>
</gene>
<evidence type="ECO:0000256" key="1">
    <source>
        <dbReference type="ARBA" id="ARBA00023122"/>
    </source>
</evidence>
<dbReference type="InterPro" id="IPR051257">
    <property type="entry name" value="Diverse_CBS-Domain"/>
</dbReference>
<dbReference type="AlphaFoldDB" id="A0A916VNC4"/>
<keyword evidence="1 2" id="KW-0129">CBS domain</keyword>
<evidence type="ECO:0000313" key="5">
    <source>
        <dbReference type="Proteomes" id="UP000628017"/>
    </source>
</evidence>
<dbReference type="InterPro" id="IPR046342">
    <property type="entry name" value="CBS_dom_sf"/>
</dbReference>
<dbReference type="InterPro" id="IPR044725">
    <property type="entry name" value="CBSX3_CBS_dom"/>
</dbReference>
<dbReference type="PANTHER" id="PTHR43080">
    <property type="entry name" value="CBS DOMAIN-CONTAINING PROTEIN CBSX3, MITOCHONDRIAL"/>
    <property type="match status" value="1"/>
</dbReference>
<keyword evidence="5" id="KW-1185">Reference proteome</keyword>
<reference evidence="4" key="2">
    <citation type="submission" date="2020-09" db="EMBL/GenBank/DDBJ databases">
        <authorList>
            <person name="Sun Q."/>
            <person name="Zhou Y."/>
        </authorList>
    </citation>
    <scope>NUCLEOTIDE SEQUENCE</scope>
    <source>
        <strain evidence="4">CGMCC 1.15880</strain>
    </source>
</reference>
<dbReference type="Gene3D" id="3.10.580.10">
    <property type="entry name" value="CBS-domain"/>
    <property type="match status" value="1"/>
</dbReference>
<evidence type="ECO:0000256" key="2">
    <source>
        <dbReference type="PROSITE-ProRule" id="PRU00703"/>
    </source>
</evidence>
<evidence type="ECO:0000259" key="3">
    <source>
        <dbReference type="PROSITE" id="PS51371"/>
    </source>
</evidence>
<dbReference type="SUPFAM" id="SSF54631">
    <property type="entry name" value="CBS-domain pair"/>
    <property type="match status" value="1"/>
</dbReference>
<accession>A0A916VNC4</accession>
<dbReference type="SMART" id="SM00116">
    <property type="entry name" value="CBS"/>
    <property type="match status" value="2"/>
</dbReference>
<dbReference type="RefSeq" id="WP_188671471.1">
    <property type="nucleotide sequence ID" value="NZ_BMKA01000001.1"/>
</dbReference>